<dbReference type="InterPro" id="IPR021858">
    <property type="entry name" value="Fun_TF"/>
</dbReference>
<dbReference type="GO" id="GO:0005634">
    <property type="term" value="C:nucleus"/>
    <property type="evidence" value="ECO:0007669"/>
    <property type="project" value="UniProtKB-SubCell"/>
</dbReference>
<dbReference type="SUPFAM" id="SSF141673">
    <property type="entry name" value="MOSC N-terminal domain-like"/>
    <property type="match status" value="1"/>
</dbReference>
<dbReference type="EMBL" id="NIZV01000241">
    <property type="protein sequence ID" value="RSL98196.1"/>
    <property type="molecule type" value="Genomic_DNA"/>
</dbReference>
<dbReference type="GO" id="GO:0000976">
    <property type="term" value="F:transcription cis-regulatory region binding"/>
    <property type="evidence" value="ECO:0007669"/>
    <property type="project" value="TreeGrafter"/>
</dbReference>
<proteinExistence type="predicted"/>
<name>A0A428T833_9HYPO</name>
<dbReference type="Pfam" id="PF11951">
    <property type="entry name" value="Fungal_trans_2"/>
    <property type="match status" value="1"/>
</dbReference>
<evidence type="ECO:0000313" key="6">
    <source>
        <dbReference type="Proteomes" id="UP000288429"/>
    </source>
</evidence>
<keyword evidence="2" id="KW-0539">Nucleus</keyword>
<evidence type="ECO:0000313" key="5">
    <source>
        <dbReference type="EMBL" id="RSL98196.1"/>
    </source>
</evidence>
<evidence type="ECO:0000256" key="3">
    <source>
        <dbReference type="SAM" id="MobiDB-lite"/>
    </source>
</evidence>
<protein>
    <recommendedName>
        <fullName evidence="4">Molybdenum cofactor sulfurase middle domain-containing protein</fullName>
    </recommendedName>
</protein>
<comment type="caution">
    <text evidence="5">The sequence shown here is derived from an EMBL/GenBank/DDBJ whole genome shotgun (WGS) entry which is preliminary data.</text>
</comment>
<dbReference type="PANTHER" id="PTHR37534:SF18">
    <property type="entry name" value="ZN(II)2CYS6 TRANSCRIPTION FACTOR (EUROFUNG)"/>
    <property type="match status" value="1"/>
</dbReference>
<dbReference type="InterPro" id="IPR005303">
    <property type="entry name" value="MOCOS_middle"/>
</dbReference>
<keyword evidence="6" id="KW-1185">Reference proteome</keyword>
<dbReference type="GO" id="GO:0003700">
    <property type="term" value="F:DNA-binding transcription factor activity"/>
    <property type="evidence" value="ECO:0007669"/>
    <property type="project" value="TreeGrafter"/>
</dbReference>
<feature type="compositionally biased region" description="Polar residues" evidence="3">
    <location>
        <begin position="596"/>
        <end position="606"/>
    </location>
</feature>
<feature type="domain" description="Molybdenum cofactor sulfurase middle" evidence="4">
    <location>
        <begin position="1"/>
        <end position="127"/>
    </location>
</feature>
<sequence length="784" mass="87049">LFIYPIKSLLPVEVKFAEVTREGFRFDRQYILVKEPDDASTRLVEHLTIKKTFALALFQPSIHDDWSSLTIRHTKAQPESSITIPLTPSPLCCFQSKSYVVNICGTTATGIDMGEVPASFFSKHLGQRARLLFIGGDGSRAVPGSDNFQSGVALPGQRVRFADAAPFLLTSSSSEGEARSRLPRDCQAEDIILRLRPNIHIAVGQHTPPFDEDMWQELSVMYHQLINLHDYPQEPIFDDSRFFDLDPAVYYDQESDICDASAQLHQPVPATADETDHESRQNAHPYDQFTTPIETQCNSSSDFYEQNHRQDTLHALLIRRFVEFISPWLDILDKDKYFGYMVPIRARRSRLLRDSVAAAAAKQLGNLGQNLVSPNGISSTRFTSDAGLSVDWAFEAASFYDKAIRSMITSLQSIATPIPSETPPTAGLLKEEDIGDLLAAMPILLVYELLDNHHLSIVQHLAGAQHLLSIVLGQQEEAGAPNEPIDHTFFDANLEDAWKAAFWNFATFDYFTSYTNCSKTRFGFANTQVWRASGLSLTQVDGCLVPASLARRPGLASKMTDTVACRTLLWVVLKILDCIATGDQSPDGQQSSQFSNEHNMSSSAPDETSVDWSKLDGYLTDWYSKLPNSFEPCFRIPPEQEAYLQTADPSGSVTSNNFRTPMQGLFIANPMGAASISLYHFSRILTLLHGPLTDQRIASSTGLGRLQAHRQFSQQVGHHASEIYAAAIGKPLASVQMHLVLPLSLAGLCLDSPGQKTVLKEILLELQNETGILTTWAIEKFQKT</sequence>
<dbReference type="PANTHER" id="PTHR37534">
    <property type="entry name" value="TRANSCRIPTIONAL ACTIVATOR PROTEIN UGA3"/>
    <property type="match status" value="1"/>
</dbReference>
<feature type="region of interest" description="Disordered" evidence="3">
    <location>
        <begin position="584"/>
        <end position="609"/>
    </location>
</feature>
<comment type="subcellular location">
    <subcellularLocation>
        <location evidence="1">Nucleus</location>
    </subcellularLocation>
</comment>
<reference evidence="5 6" key="1">
    <citation type="submission" date="2017-06" db="EMBL/GenBank/DDBJ databases">
        <title>Cmopartive genomic analysis of Ambrosia Fusariam Clade fungi.</title>
        <authorList>
            <person name="Stajich J.E."/>
            <person name="Carrillo J."/>
            <person name="Kijimoto T."/>
            <person name="Eskalen A."/>
            <person name="O'Donnell K."/>
            <person name="Kasson M."/>
        </authorList>
    </citation>
    <scope>NUCLEOTIDE SEQUENCE [LARGE SCALE GENOMIC DNA]</scope>
    <source>
        <strain evidence="5 6">NRRL 20438</strain>
    </source>
</reference>
<feature type="non-terminal residue" evidence="5">
    <location>
        <position position="1"/>
    </location>
</feature>
<dbReference type="AlphaFoldDB" id="A0A428T833"/>
<gene>
    <name evidence="5" type="ORF">CDV31_012730</name>
</gene>
<dbReference type="Proteomes" id="UP000288429">
    <property type="component" value="Unassembled WGS sequence"/>
</dbReference>
<dbReference type="GO" id="GO:0045944">
    <property type="term" value="P:positive regulation of transcription by RNA polymerase II"/>
    <property type="evidence" value="ECO:0007669"/>
    <property type="project" value="TreeGrafter"/>
</dbReference>
<organism evidence="5 6">
    <name type="scientific">Fusarium ambrosium</name>
    <dbReference type="NCBI Taxonomy" id="131363"/>
    <lineage>
        <taxon>Eukaryota</taxon>
        <taxon>Fungi</taxon>
        <taxon>Dikarya</taxon>
        <taxon>Ascomycota</taxon>
        <taxon>Pezizomycotina</taxon>
        <taxon>Sordariomycetes</taxon>
        <taxon>Hypocreomycetidae</taxon>
        <taxon>Hypocreales</taxon>
        <taxon>Nectriaceae</taxon>
        <taxon>Fusarium</taxon>
        <taxon>Fusarium solani species complex</taxon>
    </lineage>
</organism>
<evidence type="ECO:0000256" key="2">
    <source>
        <dbReference type="ARBA" id="ARBA00023242"/>
    </source>
</evidence>
<accession>A0A428T833</accession>
<dbReference type="Pfam" id="PF03476">
    <property type="entry name" value="MOSC_N"/>
    <property type="match status" value="1"/>
</dbReference>
<evidence type="ECO:0000256" key="1">
    <source>
        <dbReference type="ARBA" id="ARBA00004123"/>
    </source>
</evidence>
<evidence type="ECO:0000259" key="4">
    <source>
        <dbReference type="Pfam" id="PF03476"/>
    </source>
</evidence>
<feature type="compositionally biased region" description="Low complexity" evidence="3">
    <location>
        <begin position="584"/>
        <end position="595"/>
    </location>
</feature>